<evidence type="ECO:0000313" key="3">
    <source>
        <dbReference type="Proteomes" id="UP001085076"/>
    </source>
</evidence>
<sequence length="317" mass="35056">MAVNIISSDEQQQQQQQQQLMEEDFIDMEISSTTFLCINTASPPHQREFEFQMSINTPQREALTSPADELFYKGKLLPLHLPPRLQMVQKLLGNSETEDFGDLGETHQTATSTPFESCNISPATSCYVSGELNPEDYFFECSNGFVQPHQKKTWAKKLKLIRQASISSKLKASRAYIKSLFTKPKCSSEEQCKERSININETEEESSGDSRRSFSVTFKKSLKNNSTSTSSSCSSSSSSSSACSSSSSLNYNGFSGSHLLRRSNSVHLEVESSIEGAINYCKMSQKLVCGRKSVSDVGFGSLSASRISSERPGLCRG</sequence>
<dbReference type="PANTHER" id="PTHR33312:SF21">
    <property type="entry name" value="MEMBRANE-ASSOCIATED KINASE REGULATOR 3-RELATED"/>
    <property type="match status" value="1"/>
</dbReference>
<dbReference type="EMBL" id="JAGGNH010000003">
    <property type="protein sequence ID" value="KAJ0979414.1"/>
    <property type="molecule type" value="Genomic_DNA"/>
</dbReference>
<organism evidence="2 3">
    <name type="scientific">Dioscorea zingiberensis</name>
    <dbReference type="NCBI Taxonomy" id="325984"/>
    <lineage>
        <taxon>Eukaryota</taxon>
        <taxon>Viridiplantae</taxon>
        <taxon>Streptophyta</taxon>
        <taxon>Embryophyta</taxon>
        <taxon>Tracheophyta</taxon>
        <taxon>Spermatophyta</taxon>
        <taxon>Magnoliopsida</taxon>
        <taxon>Liliopsida</taxon>
        <taxon>Dioscoreales</taxon>
        <taxon>Dioscoreaceae</taxon>
        <taxon>Dioscorea</taxon>
    </lineage>
</organism>
<dbReference type="GO" id="GO:0019210">
    <property type="term" value="F:kinase inhibitor activity"/>
    <property type="evidence" value="ECO:0007669"/>
    <property type="project" value="InterPro"/>
</dbReference>
<proteinExistence type="predicted"/>
<protein>
    <recommendedName>
        <fullName evidence="4">Membrane-associated kinase regulator 4</fullName>
    </recommendedName>
</protein>
<evidence type="ECO:0008006" key="4">
    <source>
        <dbReference type="Google" id="ProtNLM"/>
    </source>
</evidence>
<dbReference type="InterPro" id="IPR039620">
    <property type="entry name" value="BKI1/MAKR1/3/4"/>
</dbReference>
<accession>A0A9D5HK23</accession>
<name>A0A9D5HK23_9LILI</name>
<dbReference type="OrthoDB" id="1938320at2759"/>
<feature type="compositionally biased region" description="Low complexity" evidence="1">
    <location>
        <begin position="226"/>
        <end position="245"/>
    </location>
</feature>
<dbReference type="Proteomes" id="UP001085076">
    <property type="component" value="Miscellaneous, Linkage group lg03"/>
</dbReference>
<evidence type="ECO:0000313" key="2">
    <source>
        <dbReference type="EMBL" id="KAJ0979414.1"/>
    </source>
</evidence>
<keyword evidence="3" id="KW-1185">Reference proteome</keyword>
<dbReference type="PANTHER" id="PTHR33312">
    <property type="entry name" value="MEMBRANE-ASSOCIATED KINASE REGULATOR 4-RELATED"/>
    <property type="match status" value="1"/>
</dbReference>
<reference evidence="2" key="2">
    <citation type="journal article" date="2022" name="Hortic Res">
        <title>The genome of Dioscorea zingiberensis sheds light on the biosynthesis, origin and evolution of the medicinally important diosgenin saponins.</title>
        <authorList>
            <person name="Li Y."/>
            <person name="Tan C."/>
            <person name="Li Z."/>
            <person name="Guo J."/>
            <person name="Li S."/>
            <person name="Chen X."/>
            <person name="Wang C."/>
            <person name="Dai X."/>
            <person name="Yang H."/>
            <person name="Song W."/>
            <person name="Hou L."/>
            <person name="Xu J."/>
            <person name="Tong Z."/>
            <person name="Xu A."/>
            <person name="Yuan X."/>
            <person name="Wang W."/>
            <person name="Yang Q."/>
            <person name="Chen L."/>
            <person name="Sun Z."/>
            <person name="Wang K."/>
            <person name="Pan B."/>
            <person name="Chen J."/>
            <person name="Bao Y."/>
            <person name="Liu F."/>
            <person name="Qi X."/>
            <person name="Gang D.R."/>
            <person name="Wen J."/>
            <person name="Li J."/>
        </authorList>
    </citation>
    <scope>NUCLEOTIDE SEQUENCE</scope>
    <source>
        <strain evidence="2">Dzin_1.0</strain>
    </source>
</reference>
<gene>
    <name evidence="2" type="ORF">J5N97_014888</name>
</gene>
<dbReference type="AlphaFoldDB" id="A0A9D5HK23"/>
<dbReference type="GO" id="GO:0005886">
    <property type="term" value="C:plasma membrane"/>
    <property type="evidence" value="ECO:0007669"/>
    <property type="project" value="InterPro"/>
</dbReference>
<reference evidence="2" key="1">
    <citation type="submission" date="2021-03" db="EMBL/GenBank/DDBJ databases">
        <authorList>
            <person name="Li Z."/>
            <person name="Yang C."/>
        </authorList>
    </citation>
    <scope>NUCLEOTIDE SEQUENCE</scope>
    <source>
        <strain evidence="2">Dzin_1.0</strain>
        <tissue evidence="2">Leaf</tissue>
    </source>
</reference>
<comment type="caution">
    <text evidence="2">The sequence shown here is derived from an EMBL/GenBank/DDBJ whole genome shotgun (WGS) entry which is preliminary data.</text>
</comment>
<feature type="region of interest" description="Disordered" evidence="1">
    <location>
        <begin position="223"/>
        <end position="245"/>
    </location>
</feature>
<evidence type="ECO:0000256" key="1">
    <source>
        <dbReference type="SAM" id="MobiDB-lite"/>
    </source>
</evidence>